<evidence type="ECO:0000313" key="3">
    <source>
        <dbReference type="EMBL" id="PQA88404.1"/>
    </source>
</evidence>
<feature type="signal peptide" evidence="1">
    <location>
        <begin position="1"/>
        <end position="25"/>
    </location>
</feature>
<reference evidence="3 4" key="1">
    <citation type="submission" date="2017-12" db="EMBL/GenBank/DDBJ databases">
        <authorList>
            <person name="Hurst M.R.H."/>
        </authorList>
    </citation>
    <scope>NUCLEOTIDE SEQUENCE [LARGE SCALE GENOMIC DNA]</scope>
    <source>
        <strain evidence="3 4">SY-3-19</strain>
    </source>
</reference>
<dbReference type="Proteomes" id="UP000239504">
    <property type="component" value="Unassembled WGS sequence"/>
</dbReference>
<protein>
    <recommendedName>
        <fullName evidence="2">Ice-binding protein C-terminal domain-containing protein</fullName>
    </recommendedName>
</protein>
<dbReference type="Pfam" id="PF07589">
    <property type="entry name" value="PEP-CTERM"/>
    <property type="match status" value="1"/>
</dbReference>
<accession>A0A2S7K7B8</accession>
<dbReference type="AlphaFoldDB" id="A0A2S7K7B8"/>
<evidence type="ECO:0000313" key="4">
    <source>
        <dbReference type="Proteomes" id="UP000239504"/>
    </source>
</evidence>
<keyword evidence="4" id="KW-1185">Reference proteome</keyword>
<evidence type="ECO:0000256" key="1">
    <source>
        <dbReference type="SAM" id="SignalP"/>
    </source>
</evidence>
<dbReference type="InterPro" id="IPR013424">
    <property type="entry name" value="Ice-binding_C"/>
</dbReference>
<gene>
    <name evidence="3" type="ORF">CW354_08910</name>
</gene>
<organism evidence="3 4">
    <name type="scientific">Hyphococcus luteus</name>
    <dbReference type="NCBI Taxonomy" id="2058213"/>
    <lineage>
        <taxon>Bacteria</taxon>
        <taxon>Pseudomonadati</taxon>
        <taxon>Pseudomonadota</taxon>
        <taxon>Alphaproteobacteria</taxon>
        <taxon>Parvularculales</taxon>
        <taxon>Parvularculaceae</taxon>
        <taxon>Hyphococcus</taxon>
    </lineage>
</organism>
<feature type="domain" description="Ice-binding protein C-terminal" evidence="2">
    <location>
        <begin position="196"/>
        <end position="220"/>
    </location>
</feature>
<feature type="chain" id="PRO_5015670988" description="Ice-binding protein C-terminal domain-containing protein" evidence="1">
    <location>
        <begin position="26"/>
        <end position="223"/>
    </location>
</feature>
<evidence type="ECO:0000259" key="2">
    <source>
        <dbReference type="Pfam" id="PF07589"/>
    </source>
</evidence>
<proteinExistence type="predicted"/>
<name>A0A2S7K7B8_9PROT</name>
<sequence>MGEIIMHPCLKAALAGTAAFSAALAAADAAVLVTNKAGFLSTTGATSATGPIPIVAGGLTSYTVGSTTFSAENPSTLNFTQDWTNRIAGNQFAVNGDEDINADFGGDVFSFGFDFVEPENDPLVNAPFVDSTFEISLCDGGSCFDSVQFNAPNDAAAFIGVISSLAFDSVIIRELVGGVENEFFGEFYTSTEPVSDVPLPAAAPLFLAGLTGAGFAFRRKRGN</sequence>
<keyword evidence="1" id="KW-0732">Signal</keyword>
<comment type="caution">
    <text evidence="3">The sequence shown here is derived from an EMBL/GenBank/DDBJ whole genome shotgun (WGS) entry which is preliminary data.</text>
</comment>
<dbReference type="EMBL" id="PJCH01000005">
    <property type="protein sequence ID" value="PQA88404.1"/>
    <property type="molecule type" value="Genomic_DNA"/>
</dbReference>